<evidence type="ECO:0000256" key="3">
    <source>
        <dbReference type="ARBA" id="ARBA00022692"/>
    </source>
</evidence>
<dbReference type="Pfam" id="PF09678">
    <property type="entry name" value="Caa3_CtaG"/>
    <property type="match status" value="1"/>
</dbReference>
<feature type="transmembrane region" description="Helical" evidence="7">
    <location>
        <begin position="12"/>
        <end position="33"/>
    </location>
</feature>
<keyword evidence="4 7" id="KW-1133">Transmembrane helix</keyword>
<keyword evidence="3 7" id="KW-0812">Transmembrane</keyword>
<proteinExistence type="predicted"/>
<accession>A0A853DGU1</accession>
<feature type="region of interest" description="Disordered" evidence="6">
    <location>
        <begin position="279"/>
        <end position="322"/>
    </location>
</feature>
<dbReference type="EMBL" id="JACCFW010000001">
    <property type="protein sequence ID" value="NYJ75243.1"/>
    <property type="molecule type" value="Genomic_DNA"/>
</dbReference>
<reference evidence="8 9" key="1">
    <citation type="submission" date="2020-07" db="EMBL/GenBank/DDBJ databases">
        <title>Sequencing the genomes of 1000 actinobacteria strains.</title>
        <authorList>
            <person name="Klenk H.-P."/>
        </authorList>
    </citation>
    <scope>NUCLEOTIDE SEQUENCE [LARGE SCALE GENOMIC DNA]</scope>
    <source>
        <strain evidence="8 9">DSM 29531</strain>
    </source>
</reference>
<name>A0A853DGU1_9MICO</name>
<keyword evidence="5 7" id="KW-0472">Membrane</keyword>
<dbReference type="InterPro" id="IPR019108">
    <property type="entry name" value="Caa3_assmbl_CtaG-rel"/>
</dbReference>
<organism evidence="8 9">
    <name type="scientific">Allobranchiibius huperziae</name>
    <dbReference type="NCBI Taxonomy" id="1874116"/>
    <lineage>
        <taxon>Bacteria</taxon>
        <taxon>Bacillati</taxon>
        <taxon>Actinomycetota</taxon>
        <taxon>Actinomycetes</taxon>
        <taxon>Micrococcales</taxon>
        <taxon>Dermacoccaceae</taxon>
        <taxon>Allobranchiibius</taxon>
    </lineage>
</organism>
<evidence type="ECO:0000256" key="7">
    <source>
        <dbReference type="SAM" id="Phobius"/>
    </source>
</evidence>
<feature type="compositionally biased region" description="Basic and acidic residues" evidence="6">
    <location>
        <begin position="302"/>
        <end position="322"/>
    </location>
</feature>
<feature type="transmembrane region" description="Helical" evidence="7">
    <location>
        <begin position="118"/>
        <end position="144"/>
    </location>
</feature>
<comment type="subcellular location">
    <subcellularLocation>
        <location evidence="1">Cell membrane</location>
        <topology evidence="1">Multi-pass membrane protein</topology>
    </subcellularLocation>
</comment>
<evidence type="ECO:0000256" key="1">
    <source>
        <dbReference type="ARBA" id="ARBA00004651"/>
    </source>
</evidence>
<dbReference type="RefSeq" id="WP_179481751.1">
    <property type="nucleotide sequence ID" value="NZ_JACCFW010000001.1"/>
</dbReference>
<keyword evidence="9" id="KW-1185">Reference proteome</keyword>
<dbReference type="GO" id="GO:0005886">
    <property type="term" value="C:plasma membrane"/>
    <property type="evidence" value="ECO:0007669"/>
    <property type="project" value="UniProtKB-SubCell"/>
</dbReference>
<dbReference type="Proteomes" id="UP000571817">
    <property type="component" value="Unassembled WGS sequence"/>
</dbReference>
<evidence type="ECO:0000313" key="8">
    <source>
        <dbReference type="EMBL" id="NYJ75243.1"/>
    </source>
</evidence>
<evidence type="ECO:0000256" key="5">
    <source>
        <dbReference type="ARBA" id="ARBA00023136"/>
    </source>
</evidence>
<feature type="transmembrane region" description="Helical" evidence="7">
    <location>
        <begin position="187"/>
        <end position="213"/>
    </location>
</feature>
<protein>
    <submittedName>
        <fullName evidence="8">Putative copper resistance protein D</fullName>
    </submittedName>
</protein>
<evidence type="ECO:0000256" key="2">
    <source>
        <dbReference type="ARBA" id="ARBA00022475"/>
    </source>
</evidence>
<feature type="transmembrane region" description="Helical" evidence="7">
    <location>
        <begin position="74"/>
        <end position="97"/>
    </location>
</feature>
<evidence type="ECO:0000256" key="4">
    <source>
        <dbReference type="ARBA" id="ARBA00022989"/>
    </source>
</evidence>
<evidence type="ECO:0000313" key="9">
    <source>
        <dbReference type="Proteomes" id="UP000571817"/>
    </source>
</evidence>
<evidence type="ECO:0000256" key="6">
    <source>
        <dbReference type="SAM" id="MobiDB-lite"/>
    </source>
</evidence>
<feature type="transmembrane region" description="Helical" evidence="7">
    <location>
        <begin position="236"/>
        <end position="258"/>
    </location>
</feature>
<feature type="transmembrane region" description="Helical" evidence="7">
    <location>
        <begin position="156"/>
        <end position="175"/>
    </location>
</feature>
<gene>
    <name evidence="8" type="ORF">HNR15_002206</name>
</gene>
<comment type="caution">
    <text evidence="8">The sequence shown here is derived from an EMBL/GenBank/DDBJ whole genome shotgun (WGS) entry which is preliminary data.</text>
</comment>
<sequence>MPAFTPASWLTAWTWSWPGVVVALLLTAPYLALAGRAARRGERWPWWRTAVYLVAGVGSLIYVTCGPIGAYRTSLLWCFGGQVGVVASVTPLALAIGDPVGLVRRVRPGAVTVLQGRVARVLMFPLLASVLAAVSIVLVFFTGYAQWAITSGIGELVLLVHLLAVGVLVVLPLLTEELLPAWATAPVRALFAFVDGLLDAIPGILVMTASSLLVPDFPGWGTPAHAHFSKTLDQKFTGGALLGVAEAIGVPLLAAVFVQWMRSDAVEAAQVDARLDAQERIGPAPTARTQVEEPEAQGDRPWWLDDPRMADRFHKRNDSTGN</sequence>
<dbReference type="AlphaFoldDB" id="A0A853DGU1"/>
<keyword evidence="2" id="KW-1003">Cell membrane</keyword>
<feature type="transmembrane region" description="Helical" evidence="7">
    <location>
        <begin position="45"/>
        <end position="62"/>
    </location>
</feature>